<dbReference type="GO" id="GO:0016791">
    <property type="term" value="F:phosphatase activity"/>
    <property type="evidence" value="ECO:0007669"/>
    <property type="project" value="UniProtKB-ARBA"/>
</dbReference>
<dbReference type="PROSITE" id="PS01228">
    <property type="entry name" value="COF_1"/>
    <property type="match status" value="1"/>
</dbReference>
<name>A0A1M6QIF8_9CLOT</name>
<dbReference type="OrthoDB" id="9781413at2"/>
<dbReference type="SUPFAM" id="SSF56784">
    <property type="entry name" value="HAD-like"/>
    <property type="match status" value="1"/>
</dbReference>
<dbReference type="InterPro" id="IPR023214">
    <property type="entry name" value="HAD_sf"/>
</dbReference>
<proteinExistence type="predicted"/>
<dbReference type="Pfam" id="PF08282">
    <property type="entry name" value="Hydrolase_3"/>
    <property type="match status" value="1"/>
</dbReference>
<dbReference type="GO" id="GO:0005829">
    <property type="term" value="C:cytosol"/>
    <property type="evidence" value="ECO:0007669"/>
    <property type="project" value="TreeGrafter"/>
</dbReference>
<dbReference type="SFLD" id="SFLDS00003">
    <property type="entry name" value="Haloacid_Dehalogenase"/>
    <property type="match status" value="1"/>
</dbReference>
<dbReference type="InterPro" id="IPR000150">
    <property type="entry name" value="Cof"/>
</dbReference>
<dbReference type="InterPro" id="IPR006379">
    <property type="entry name" value="HAD-SF_hydro_IIB"/>
</dbReference>
<protein>
    <recommendedName>
        <fullName evidence="3">Cof subfamily of IIB subfamily of haloacid dehalogenase superfamily/HAD-superfamily hydrolase, subfamily IIB</fullName>
    </recommendedName>
</protein>
<dbReference type="AlphaFoldDB" id="A0A1M6QIF8"/>
<dbReference type="PANTHER" id="PTHR10000">
    <property type="entry name" value="PHOSPHOSERINE PHOSPHATASE"/>
    <property type="match status" value="1"/>
</dbReference>
<gene>
    <name evidence="1" type="ORF">SAMN02745163_03415</name>
</gene>
<evidence type="ECO:0000313" key="1">
    <source>
        <dbReference type="EMBL" id="SHK20059.1"/>
    </source>
</evidence>
<organism evidence="1 2">
    <name type="scientific">Clostridium cavendishii DSM 21758</name>
    <dbReference type="NCBI Taxonomy" id="1121302"/>
    <lineage>
        <taxon>Bacteria</taxon>
        <taxon>Bacillati</taxon>
        <taxon>Bacillota</taxon>
        <taxon>Clostridia</taxon>
        <taxon>Eubacteriales</taxon>
        <taxon>Clostridiaceae</taxon>
        <taxon>Clostridium</taxon>
    </lineage>
</organism>
<dbReference type="CDD" id="cd07516">
    <property type="entry name" value="HAD_Pase"/>
    <property type="match status" value="1"/>
</dbReference>
<dbReference type="NCBIfam" id="TIGR00099">
    <property type="entry name" value="Cof-subfamily"/>
    <property type="match status" value="1"/>
</dbReference>
<sequence>MKYKLICIDMDGTLLSNAHDVSEENRLALKKATEKGVKIAITTGRLFTSASHYSNIIGVKAPIISSNGAYIREKDREEVIYKSTLSKEQMFKIYEVTKKYGLLTYFNTCDTVISEIKIPETHAYKISNRELPEDVRIKFVEGRDFPEIFEEYEGKILKAIAIENEDKPKLQQAKEEISKYKDLEVVSSWDNNFEVMAAGTSKGKAAERLAEMLGIKREEVICVGDSENDISMIKYAGLGVAMGNAMDIVKEAADYVTDTNVNSGVAKMINKFVLDEQVIDVE</sequence>
<dbReference type="NCBIfam" id="TIGR01484">
    <property type="entry name" value="HAD-SF-IIB"/>
    <property type="match status" value="1"/>
</dbReference>
<evidence type="ECO:0000313" key="2">
    <source>
        <dbReference type="Proteomes" id="UP000184310"/>
    </source>
</evidence>
<dbReference type="Gene3D" id="3.40.50.1000">
    <property type="entry name" value="HAD superfamily/HAD-like"/>
    <property type="match status" value="1"/>
</dbReference>
<dbReference type="InterPro" id="IPR036412">
    <property type="entry name" value="HAD-like_sf"/>
</dbReference>
<dbReference type="RefSeq" id="WP_072990663.1">
    <property type="nucleotide sequence ID" value="NZ_FQZB01000014.1"/>
</dbReference>
<dbReference type="Gene3D" id="3.30.1240.10">
    <property type="match status" value="1"/>
</dbReference>
<dbReference type="SFLD" id="SFLDG01140">
    <property type="entry name" value="C2.B:_Phosphomannomutase_and_P"/>
    <property type="match status" value="1"/>
</dbReference>
<keyword evidence="2" id="KW-1185">Reference proteome</keyword>
<evidence type="ECO:0008006" key="3">
    <source>
        <dbReference type="Google" id="ProtNLM"/>
    </source>
</evidence>
<dbReference type="PANTHER" id="PTHR10000:SF8">
    <property type="entry name" value="HAD SUPERFAMILY HYDROLASE-LIKE, TYPE 3"/>
    <property type="match status" value="1"/>
</dbReference>
<dbReference type="EMBL" id="FQZB01000014">
    <property type="protein sequence ID" value="SHK20059.1"/>
    <property type="molecule type" value="Genomic_DNA"/>
</dbReference>
<dbReference type="PROSITE" id="PS01229">
    <property type="entry name" value="COF_2"/>
    <property type="match status" value="1"/>
</dbReference>
<dbReference type="SFLD" id="SFLDG01144">
    <property type="entry name" value="C2.B.4:_PGP_Like"/>
    <property type="match status" value="1"/>
</dbReference>
<accession>A0A1M6QIF8</accession>
<reference evidence="1 2" key="1">
    <citation type="submission" date="2016-11" db="EMBL/GenBank/DDBJ databases">
        <authorList>
            <person name="Jaros S."/>
            <person name="Januszkiewicz K."/>
            <person name="Wedrychowicz H."/>
        </authorList>
    </citation>
    <scope>NUCLEOTIDE SEQUENCE [LARGE SCALE GENOMIC DNA]</scope>
    <source>
        <strain evidence="1 2">DSM 21758</strain>
    </source>
</reference>
<dbReference type="GO" id="GO:0000287">
    <property type="term" value="F:magnesium ion binding"/>
    <property type="evidence" value="ECO:0007669"/>
    <property type="project" value="TreeGrafter"/>
</dbReference>
<dbReference type="Proteomes" id="UP000184310">
    <property type="component" value="Unassembled WGS sequence"/>
</dbReference>
<dbReference type="STRING" id="1121302.SAMN02745163_03415"/>
<dbReference type="PRINTS" id="PR00119">
    <property type="entry name" value="CATATPASE"/>
</dbReference>